<feature type="signal peptide" evidence="1">
    <location>
        <begin position="1"/>
        <end position="19"/>
    </location>
</feature>
<accession>A0A224Y7W1</accession>
<reference evidence="2" key="1">
    <citation type="journal article" date="2017" name="Parasit. Vectors">
        <title>Sialotranscriptomics of Rhipicephalus zambeziensis reveals intricate expression profiles of secretory proteins and suggests tight temporal transcriptional regulation during blood-feeding.</title>
        <authorList>
            <person name="de Castro M.H."/>
            <person name="de Klerk D."/>
            <person name="Pienaar R."/>
            <person name="Rees D.J.G."/>
            <person name="Mans B.J."/>
        </authorList>
    </citation>
    <scope>NUCLEOTIDE SEQUENCE</scope>
    <source>
        <tissue evidence="2">Salivary glands</tissue>
    </source>
</reference>
<dbReference type="EMBL" id="GFPF01002572">
    <property type="protein sequence ID" value="MAA13718.1"/>
    <property type="molecule type" value="Transcribed_RNA"/>
</dbReference>
<organism evidence="2">
    <name type="scientific">Rhipicephalus zambeziensis</name>
    <dbReference type="NCBI Taxonomy" id="60191"/>
    <lineage>
        <taxon>Eukaryota</taxon>
        <taxon>Metazoa</taxon>
        <taxon>Ecdysozoa</taxon>
        <taxon>Arthropoda</taxon>
        <taxon>Chelicerata</taxon>
        <taxon>Arachnida</taxon>
        <taxon>Acari</taxon>
        <taxon>Parasitiformes</taxon>
        <taxon>Ixodida</taxon>
        <taxon>Ixodoidea</taxon>
        <taxon>Ixodidae</taxon>
        <taxon>Rhipicephalinae</taxon>
        <taxon>Rhipicephalus</taxon>
        <taxon>Rhipicephalus</taxon>
    </lineage>
</organism>
<name>A0A224Y7W1_9ACAR</name>
<evidence type="ECO:0000313" key="2">
    <source>
        <dbReference type="EMBL" id="MAA13718.1"/>
    </source>
</evidence>
<protein>
    <recommendedName>
        <fullName evidence="3">8.9 kDa family member</fullName>
    </recommendedName>
</protein>
<sequence length="96" mass="10919">MKGFVMSVLAVTTYITISAIELDENGSLKIINGTCFFRKANISDHKTFISEIPCERWWCYANISRVVIQGCPPPSYFIPYLNYPGAWPFCCSKKPE</sequence>
<evidence type="ECO:0000256" key="1">
    <source>
        <dbReference type="SAM" id="SignalP"/>
    </source>
</evidence>
<dbReference type="AlphaFoldDB" id="A0A224Y7W1"/>
<keyword evidence="1" id="KW-0732">Signal</keyword>
<evidence type="ECO:0008006" key="3">
    <source>
        <dbReference type="Google" id="ProtNLM"/>
    </source>
</evidence>
<feature type="chain" id="PRO_5012872351" description="8.9 kDa family member" evidence="1">
    <location>
        <begin position="20"/>
        <end position="96"/>
    </location>
</feature>
<proteinExistence type="predicted"/>